<keyword evidence="4 8" id="KW-0812">Transmembrane</keyword>
<evidence type="ECO:0000256" key="7">
    <source>
        <dbReference type="ARBA" id="ARBA00023136"/>
    </source>
</evidence>
<dbReference type="GO" id="GO:0030001">
    <property type="term" value="P:metal ion transport"/>
    <property type="evidence" value="ECO:0007669"/>
    <property type="project" value="UniProtKB-ARBA"/>
</dbReference>
<evidence type="ECO:0000313" key="9">
    <source>
        <dbReference type="EMBL" id="GAG80986.1"/>
    </source>
</evidence>
<dbReference type="GO" id="GO:0005886">
    <property type="term" value="C:plasma membrane"/>
    <property type="evidence" value="ECO:0007669"/>
    <property type="project" value="UniProtKB-SubCell"/>
</dbReference>
<feature type="transmembrane region" description="Helical" evidence="8">
    <location>
        <begin position="232"/>
        <end position="254"/>
    </location>
</feature>
<dbReference type="PANTHER" id="PTHR32024">
    <property type="entry name" value="TRK SYSTEM POTASSIUM UPTAKE PROTEIN TRKG-RELATED"/>
    <property type="match status" value="1"/>
</dbReference>
<organism evidence="9">
    <name type="scientific">marine sediment metagenome</name>
    <dbReference type="NCBI Taxonomy" id="412755"/>
    <lineage>
        <taxon>unclassified sequences</taxon>
        <taxon>metagenomes</taxon>
        <taxon>ecological metagenomes</taxon>
    </lineage>
</organism>
<evidence type="ECO:0000256" key="5">
    <source>
        <dbReference type="ARBA" id="ARBA00022989"/>
    </source>
</evidence>
<feature type="transmembrane region" description="Helical" evidence="8">
    <location>
        <begin position="96"/>
        <end position="116"/>
    </location>
</feature>
<comment type="subcellular location">
    <subcellularLocation>
        <location evidence="1">Cell membrane</location>
        <topology evidence="1">Multi-pass membrane protein</topology>
    </subcellularLocation>
</comment>
<feature type="transmembrane region" description="Helical" evidence="8">
    <location>
        <begin position="40"/>
        <end position="61"/>
    </location>
</feature>
<name>X1C9H1_9ZZZZ</name>
<evidence type="ECO:0000256" key="1">
    <source>
        <dbReference type="ARBA" id="ARBA00004651"/>
    </source>
</evidence>
<dbReference type="InterPro" id="IPR003445">
    <property type="entry name" value="Cat_transpt"/>
</dbReference>
<gene>
    <name evidence="9" type="ORF">S01H4_31521</name>
</gene>
<keyword evidence="5 8" id="KW-1133">Transmembrane helix</keyword>
<evidence type="ECO:0000256" key="4">
    <source>
        <dbReference type="ARBA" id="ARBA00022692"/>
    </source>
</evidence>
<evidence type="ECO:0000256" key="8">
    <source>
        <dbReference type="SAM" id="Phobius"/>
    </source>
</evidence>
<keyword evidence="3" id="KW-1003">Cell membrane</keyword>
<comment type="caution">
    <text evidence="9">The sequence shown here is derived from an EMBL/GenBank/DDBJ whole genome shotgun (WGS) entry which is preliminary data.</text>
</comment>
<dbReference type="Pfam" id="PF02386">
    <property type="entry name" value="TrkH"/>
    <property type="match status" value="1"/>
</dbReference>
<protein>
    <submittedName>
        <fullName evidence="9">Uncharacterized protein</fullName>
    </submittedName>
</protein>
<keyword evidence="6" id="KW-0406">Ion transport</keyword>
<proteinExistence type="predicted"/>
<dbReference type="GO" id="GO:0008324">
    <property type="term" value="F:monoatomic cation transmembrane transporter activity"/>
    <property type="evidence" value="ECO:0007669"/>
    <property type="project" value="InterPro"/>
</dbReference>
<sequence length="258" mass="27315">MAEFVLCVAMLVGATSFLAHRADIIRLPSGGHRDVPETKILLAIAALSALVLGAIMVLEALDSIDETTNPFNAMRYGVFRAISLITTTGLDNAPATALPVPFVVVLGLIMIGGAAFSTSGGLKIFRISVLFAQAHRELKRLIHPHAVSRARAAGKTFTLETVKPVWSLFFVFLFTAGLIALTLSLQGESYETALMASLAAISNAGPAMSMALGEGGSVHSFATMTEASKLTLAAAMVLGRLEILAVLGLVGWWWHNRL</sequence>
<evidence type="ECO:0000256" key="6">
    <source>
        <dbReference type="ARBA" id="ARBA00023065"/>
    </source>
</evidence>
<dbReference type="PANTHER" id="PTHR32024:SF3">
    <property type="entry name" value="TRK SYSTEM POTASSIUM UPTAKE PROTEIN"/>
    <property type="match status" value="1"/>
</dbReference>
<keyword evidence="2" id="KW-0813">Transport</keyword>
<feature type="transmembrane region" description="Helical" evidence="8">
    <location>
        <begin position="165"/>
        <end position="186"/>
    </location>
</feature>
<evidence type="ECO:0000256" key="2">
    <source>
        <dbReference type="ARBA" id="ARBA00022448"/>
    </source>
</evidence>
<keyword evidence="7 8" id="KW-0472">Membrane</keyword>
<reference evidence="9" key="1">
    <citation type="journal article" date="2014" name="Front. Microbiol.">
        <title>High frequency of phylogenetically diverse reductive dehalogenase-homologous genes in deep subseafloor sedimentary metagenomes.</title>
        <authorList>
            <person name="Kawai M."/>
            <person name="Futagami T."/>
            <person name="Toyoda A."/>
            <person name="Takaki Y."/>
            <person name="Nishi S."/>
            <person name="Hori S."/>
            <person name="Arai W."/>
            <person name="Tsubouchi T."/>
            <person name="Morono Y."/>
            <person name="Uchiyama I."/>
            <person name="Ito T."/>
            <person name="Fujiyama A."/>
            <person name="Inagaki F."/>
            <person name="Takami H."/>
        </authorList>
    </citation>
    <scope>NUCLEOTIDE SEQUENCE</scope>
    <source>
        <strain evidence="9">Expedition CK06-06</strain>
    </source>
</reference>
<accession>X1C9H1</accession>
<dbReference type="AlphaFoldDB" id="X1C9H1"/>
<dbReference type="EMBL" id="BART01016382">
    <property type="protein sequence ID" value="GAG80986.1"/>
    <property type="molecule type" value="Genomic_DNA"/>
</dbReference>
<evidence type="ECO:0000256" key="3">
    <source>
        <dbReference type="ARBA" id="ARBA00022475"/>
    </source>
</evidence>